<feature type="region of interest" description="Disordered" evidence="1">
    <location>
        <begin position="1"/>
        <end position="39"/>
    </location>
</feature>
<reference evidence="4" key="1">
    <citation type="journal article" date="2019" name="Int. J. Syst. Evol. Microbiol.">
        <title>The Global Catalogue of Microorganisms (GCM) 10K type strain sequencing project: providing services to taxonomists for standard genome sequencing and annotation.</title>
        <authorList>
            <consortium name="The Broad Institute Genomics Platform"/>
            <consortium name="The Broad Institute Genome Sequencing Center for Infectious Disease"/>
            <person name="Wu L."/>
            <person name="Ma J."/>
        </authorList>
    </citation>
    <scope>NUCLEOTIDE SEQUENCE [LARGE SCALE GENOMIC DNA]</scope>
    <source>
        <strain evidence="4">JCM 18410</strain>
    </source>
</reference>
<feature type="compositionally biased region" description="Low complexity" evidence="1">
    <location>
        <begin position="10"/>
        <end position="34"/>
    </location>
</feature>
<dbReference type="EMBL" id="BAABKC010000086">
    <property type="protein sequence ID" value="GAA5070137.1"/>
    <property type="molecule type" value="Genomic_DNA"/>
</dbReference>
<dbReference type="Gene3D" id="3.30.450.180">
    <property type="match status" value="1"/>
</dbReference>
<organism evidence="3 4">
    <name type="scientific">Streptomyces similanensis</name>
    <dbReference type="NCBI Taxonomy" id="1274988"/>
    <lineage>
        <taxon>Bacteria</taxon>
        <taxon>Bacillati</taxon>
        <taxon>Actinomycetota</taxon>
        <taxon>Actinomycetes</taxon>
        <taxon>Kitasatosporales</taxon>
        <taxon>Streptomycetaceae</taxon>
        <taxon>Streptomyces</taxon>
    </lineage>
</organism>
<evidence type="ECO:0000259" key="2">
    <source>
        <dbReference type="SMART" id="SM00530"/>
    </source>
</evidence>
<feature type="domain" description="HTH cro/C1-type" evidence="2">
    <location>
        <begin position="50"/>
        <end position="122"/>
    </location>
</feature>
<sequence>MTQETTVRNAPTPARSARPAARSAQASADPSARSGPAATSAIRRHELAAFLRHRREHIAPERVGLPRGVRRRTPGLRREEVAQLSAVGVTWYTWLEQGRDIQVSVQVLDALARTLLLDPGERAFLFQLAGATDPTPATVCPSVTPALRAVLEQLEPFPACLQNSRYDILAYNRTYGLLFCDLETVPPEDRNCMILSYTHEEWRSSIVHLEDALRHMAARFRAAMAGHLGEPAWKTLLKRLRDTSPDFREAWDRHEVVSPASKRKEFRNPHVGRVTVDHTDLWLSPEVGPRMVTYVPADDESRERLEKLHALALERRQSPTRP</sequence>
<gene>
    <name evidence="3" type="ORF">GCM10023336_54960</name>
</gene>
<name>A0ABP9L7A3_9ACTN</name>
<evidence type="ECO:0000313" key="3">
    <source>
        <dbReference type="EMBL" id="GAA5070137.1"/>
    </source>
</evidence>
<dbReference type="InterPro" id="IPR001387">
    <property type="entry name" value="Cro/C1-type_HTH"/>
</dbReference>
<dbReference type="InterPro" id="IPR010982">
    <property type="entry name" value="Lambda_DNA-bd_dom_sf"/>
</dbReference>
<dbReference type="Gene3D" id="1.10.260.40">
    <property type="entry name" value="lambda repressor-like DNA-binding domains"/>
    <property type="match status" value="1"/>
</dbReference>
<dbReference type="CDD" id="cd00093">
    <property type="entry name" value="HTH_XRE"/>
    <property type="match status" value="1"/>
</dbReference>
<proteinExistence type="predicted"/>
<dbReference type="Pfam" id="PF13560">
    <property type="entry name" value="HTH_31"/>
    <property type="match status" value="1"/>
</dbReference>
<dbReference type="Pfam" id="PF17765">
    <property type="entry name" value="MLTR_LBD"/>
    <property type="match status" value="1"/>
</dbReference>
<protein>
    <submittedName>
        <fullName evidence="3">Helix-turn-helix transcriptional regulator</fullName>
    </submittedName>
</protein>
<comment type="caution">
    <text evidence="3">The sequence shown here is derived from an EMBL/GenBank/DDBJ whole genome shotgun (WGS) entry which is preliminary data.</text>
</comment>
<accession>A0ABP9L7A3</accession>
<dbReference type="InterPro" id="IPR041413">
    <property type="entry name" value="MLTR_LBD"/>
</dbReference>
<dbReference type="SMART" id="SM00530">
    <property type="entry name" value="HTH_XRE"/>
    <property type="match status" value="1"/>
</dbReference>
<dbReference type="PANTHER" id="PTHR35010:SF2">
    <property type="entry name" value="BLL4672 PROTEIN"/>
    <property type="match status" value="1"/>
</dbReference>
<dbReference type="PANTHER" id="PTHR35010">
    <property type="entry name" value="BLL4672 PROTEIN-RELATED"/>
    <property type="match status" value="1"/>
</dbReference>
<keyword evidence="4" id="KW-1185">Reference proteome</keyword>
<evidence type="ECO:0000313" key="4">
    <source>
        <dbReference type="Proteomes" id="UP001500124"/>
    </source>
</evidence>
<dbReference type="Proteomes" id="UP001500124">
    <property type="component" value="Unassembled WGS sequence"/>
</dbReference>
<evidence type="ECO:0000256" key="1">
    <source>
        <dbReference type="SAM" id="MobiDB-lite"/>
    </source>
</evidence>